<dbReference type="AlphaFoldDB" id="A0A1I0BHW5"/>
<sequence>MRIIKILICLVTLAFTGNTSATLIGTGDGGLWDLDTNNNSVTFIGSSGVMFDIAMNPLTGKLYGVTGGSDLYEISTSDASTTFIGNTGFGLNGLTFASDGTLYGTGSNSLYSVDIGNGITTLIGSGGYSSAGDIAFDGSGTLFLTSNSGSSNSLWTLDTSDGSGTLLGDIGFNNVYGLNFFEGTLFGFTSAGDTISLDRTSGAGVFVATNTLAAYGADGVGGVQIVREPVPEPATLGLFSALLLMLGLRKRSV</sequence>
<dbReference type="InterPro" id="IPR013424">
    <property type="entry name" value="Ice-binding_C"/>
</dbReference>
<feature type="chain" id="PRO_5011617508" evidence="1">
    <location>
        <begin position="22"/>
        <end position="253"/>
    </location>
</feature>
<keyword evidence="1" id="KW-0732">Signal</keyword>
<dbReference type="InterPro" id="IPR015943">
    <property type="entry name" value="WD40/YVTN_repeat-like_dom_sf"/>
</dbReference>
<evidence type="ECO:0000313" key="3">
    <source>
        <dbReference type="Proteomes" id="UP000199308"/>
    </source>
</evidence>
<dbReference type="OrthoDB" id="1204817at2"/>
<proteinExistence type="predicted"/>
<gene>
    <name evidence="2" type="ORF">SAMN05660429_00955</name>
</gene>
<reference evidence="2 3" key="1">
    <citation type="submission" date="2016-10" db="EMBL/GenBank/DDBJ databases">
        <authorList>
            <person name="de Groot N.N."/>
        </authorList>
    </citation>
    <scope>NUCLEOTIDE SEQUENCE [LARGE SCALE GENOMIC DNA]</scope>
    <source>
        <strain evidence="2 3">DSM 19706</strain>
    </source>
</reference>
<evidence type="ECO:0000256" key="1">
    <source>
        <dbReference type="SAM" id="SignalP"/>
    </source>
</evidence>
<dbReference type="STRING" id="349064.SAMN05660429_00955"/>
<keyword evidence="3" id="KW-1185">Reference proteome</keyword>
<dbReference type="RefSeq" id="WP_093328124.1">
    <property type="nucleotide sequence ID" value="NZ_AP027363.1"/>
</dbReference>
<feature type="signal peptide" evidence="1">
    <location>
        <begin position="1"/>
        <end position="21"/>
    </location>
</feature>
<accession>A0A1I0BHW5</accession>
<dbReference type="NCBIfam" id="TIGR02595">
    <property type="entry name" value="PEP_CTERM"/>
    <property type="match status" value="1"/>
</dbReference>
<dbReference type="EMBL" id="FOHK01000004">
    <property type="protein sequence ID" value="SET06477.1"/>
    <property type="molecule type" value="Genomic_DNA"/>
</dbReference>
<dbReference type="SUPFAM" id="SSF101898">
    <property type="entry name" value="NHL repeat"/>
    <property type="match status" value="1"/>
</dbReference>
<dbReference type="Gene3D" id="2.130.10.10">
    <property type="entry name" value="YVTN repeat-like/Quinoprotein amine dehydrogenase"/>
    <property type="match status" value="1"/>
</dbReference>
<organism evidence="2 3">
    <name type="scientific">Thalassotalea agarivorans</name>
    <name type="common">Thalassomonas agarivorans</name>
    <dbReference type="NCBI Taxonomy" id="349064"/>
    <lineage>
        <taxon>Bacteria</taxon>
        <taxon>Pseudomonadati</taxon>
        <taxon>Pseudomonadota</taxon>
        <taxon>Gammaproteobacteria</taxon>
        <taxon>Alteromonadales</taxon>
        <taxon>Colwelliaceae</taxon>
        <taxon>Thalassotalea</taxon>
    </lineage>
</organism>
<evidence type="ECO:0000313" key="2">
    <source>
        <dbReference type="EMBL" id="SET06477.1"/>
    </source>
</evidence>
<dbReference type="Proteomes" id="UP000199308">
    <property type="component" value="Unassembled WGS sequence"/>
</dbReference>
<protein>
    <submittedName>
        <fullName evidence="2">PEP-CTERM protein-sorting domain-containing protein</fullName>
    </submittedName>
</protein>
<name>A0A1I0BHW5_THASX</name>